<dbReference type="EMBL" id="JACHID010000013">
    <property type="protein sequence ID" value="MBB5022643.1"/>
    <property type="molecule type" value="Genomic_DNA"/>
</dbReference>
<evidence type="ECO:0000313" key="1">
    <source>
        <dbReference type="EMBL" id="MBB5022643.1"/>
    </source>
</evidence>
<organism evidence="1 2">
    <name type="scientific">Desulfurispira natronophila</name>
    <dbReference type="NCBI Taxonomy" id="682562"/>
    <lineage>
        <taxon>Bacteria</taxon>
        <taxon>Pseudomonadati</taxon>
        <taxon>Chrysiogenota</taxon>
        <taxon>Chrysiogenia</taxon>
        <taxon>Chrysiogenales</taxon>
        <taxon>Chrysiogenaceae</taxon>
        <taxon>Desulfurispira</taxon>
    </lineage>
</organism>
<dbReference type="RefSeq" id="WP_183733530.1">
    <property type="nucleotide sequence ID" value="NZ_JACHID010000013.1"/>
</dbReference>
<name>A0A7W7Y5X3_9BACT</name>
<reference evidence="1 2" key="1">
    <citation type="submission" date="2020-08" db="EMBL/GenBank/DDBJ databases">
        <title>Genomic Encyclopedia of Type Strains, Phase IV (KMG-IV): sequencing the most valuable type-strain genomes for metagenomic binning, comparative biology and taxonomic classification.</title>
        <authorList>
            <person name="Goeker M."/>
        </authorList>
    </citation>
    <scope>NUCLEOTIDE SEQUENCE [LARGE SCALE GENOMIC DNA]</scope>
    <source>
        <strain evidence="1 2">DSM 22071</strain>
    </source>
</reference>
<accession>A0A7W7Y5X3</accession>
<dbReference type="AlphaFoldDB" id="A0A7W7Y5X3"/>
<comment type="caution">
    <text evidence="1">The sequence shown here is derived from an EMBL/GenBank/DDBJ whole genome shotgun (WGS) entry which is preliminary data.</text>
</comment>
<proteinExistence type="predicted"/>
<evidence type="ECO:0000313" key="2">
    <source>
        <dbReference type="Proteomes" id="UP000528322"/>
    </source>
</evidence>
<gene>
    <name evidence="1" type="ORF">HNR37_001981</name>
</gene>
<keyword evidence="2" id="KW-1185">Reference proteome</keyword>
<sequence length="64" mass="7122">MERLKHKTTIYLSEENWQLLQQAPHNTRSFLCNALVRAGCSTSEGKAIMGLFDVGQKVEKAGGE</sequence>
<dbReference type="Proteomes" id="UP000528322">
    <property type="component" value="Unassembled WGS sequence"/>
</dbReference>
<protein>
    <submittedName>
        <fullName evidence="1">Uncharacterized protein</fullName>
    </submittedName>
</protein>